<keyword evidence="2" id="KW-1185">Reference proteome</keyword>
<evidence type="ECO:0000313" key="1">
    <source>
        <dbReference type="EMBL" id="MBC3790182.1"/>
    </source>
</evidence>
<dbReference type="EMBL" id="VFIA01000003">
    <property type="protein sequence ID" value="MBC3790182.1"/>
    <property type="molecule type" value="Genomic_DNA"/>
</dbReference>
<proteinExistence type="predicted"/>
<evidence type="ECO:0000313" key="2">
    <source>
        <dbReference type="Proteomes" id="UP000700732"/>
    </source>
</evidence>
<dbReference type="Proteomes" id="UP000700732">
    <property type="component" value="Unassembled WGS sequence"/>
</dbReference>
<reference evidence="1 2" key="1">
    <citation type="submission" date="2019-06" db="EMBL/GenBank/DDBJ databases">
        <title>Spirosoma utsteinense sp. nov. isolated from Antarctic ice-free soils.</title>
        <authorList>
            <person name="Tahon G."/>
        </authorList>
    </citation>
    <scope>NUCLEOTIDE SEQUENCE [LARGE SCALE GENOMIC DNA]</scope>
    <source>
        <strain evidence="1 2">LMG 31447</strain>
    </source>
</reference>
<sequence>MAQQLTAALNLTKQYIDRLAQSQEPTGAQAPDNAQAQLLEEIPVRSSQPQPDPVLILANEYLKQTGLWLKAEKQLLGRAGRQQLLEVRLGLRTELEVMPILYALKDAWEMIRWYRTLIPVKTQAALRSLTEPTNDPYFAVYYLGKAKLVLVSIDQSLRAWETILHHFPEKADDLLDLMAMLSRMSREMDVLFPQARAFQRPGLD</sequence>
<protein>
    <submittedName>
        <fullName evidence="1">Uncharacterized protein</fullName>
    </submittedName>
</protein>
<organism evidence="1 2">
    <name type="scientific">Spirosoma utsteinense</name>
    <dbReference type="NCBI Taxonomy" id="2585773"/>
    <lineage>
        <taxon>Bacteria</taxon>
        <taxon>Pseudomonadati</taxon>
        <taxon>Bacteroidota</taxon>
        <taxon>Cytophagia</taxon>
        <taxon>Cytophagales</taxon>
        <taxon>Cytophagaceae</taxon>
        <taxon>Spirosoma</taxon>
    </lineage>
</organism>
<dbReference type="RefSeq" id="WP_235985223.1">
    <property type="nucleotide sequence ID" value="NZ_VFIA01000003.1"/>
</dbReference>
<accession>A0ABR6W2R3</accession>
<gene>
    <name evidence="1" type="ORF">FH603_667</name>
</gene>
<comment type="caution">
    <text evidence="1">The sequence shown here is derived from an EMBL/GenBank/DDBJ whole genome shotgun (WGS) entry which is preliminary data.</text>
</comment>
<name>A0ABR6W2R3_9BACT</name>